<dbReference type="AlphaFoldDB" id="A0A0N4W5B4"/>
<sequence>LFYDLVGHVGEYTIRRPSTSVKTKQMNLQHLMMIMLVKHNRYLINDGYRHTKQFTSSKKTGEKRRIFWGRNIFRVWKRSCFTN</sequence>
<proteinExistence type="predicted"/>
<organism evidence="1">
    <name type="scientific">Haemonchus placei</name>
    <name type="common">Barber's pole worm</name>
    <dbReference type="NCBI Taxonomy" id="6290"/>
    <lineage>
        <taxon>Eukaryota</taxon>
        <taxon>Metazoa</taxon>
        <taxon>Ecdysozoa</taxon>
        <taxon>Nematoda</taxon>
        <taxon>Chromadorea</taxon>
        <taxon>Rhabditida</taxon>
        <taxon>Rhabditina</taxon>
        <taxon>Rhabditomorpha</taxon>
        <taxon>Strongyloidea</taxon>
        <taxon>Trichostrongylidae</taxon>
        <taxon>Haemonchus</taxon>
    </lineage>
</organism>
<accession>A0A0N4W5B4</accession>
<evidence type="ECO:0000313" key="1">
    <source>
        <dbReference type="WBParaSite" id="HPLM_0000514001-mRNA-1"/>
    </source>
</evidence>
<protein>
    <submittedName>
        <fullName evidence="1">DDE_Tnp_1_7 domain-containing protein</fullName>
    </submittedName>
</protein>
<reference evidence="1" key="1">
    <citation type="submission" date="2017-02" db="UniProtKB">
        <authorList>
            <consortium name="WormBaseParasite"/>
        </authorList>
    </citation>
    <scope>IDENTIFICATION</scope>
</reference>
<dbReference type="WBParaSite" id="HPLM_0000514001-mRNA-1">
    <property type="protein sequence ID" value="HPLM_0000514001-mRNA-1"/>
    <property type="gene ID" value="HPLM_0000514001"/>
</dbReference>
<name>A0A0N4W5B4_HAEPC</name>